<reference evidence="1" key="1">
    <citation type="journal article" date="2023" name="G3 (Bethesda)">
        <title>A reference genome for the long-term kleptoplast-retaining sea slug Elysia crispata morphotype clarki.</title>
        <authorList>
            <person name="Eastman K.E."/>
            <person name="Pendleton A.L."/>
            <person name="Shaikh M.A."/>
            <person name="Suttiyut T."/>
            <person name="Ogas R."/>
            <person name="Tomko P."/>
            <person name="Gavelis G."/>
            <person name="Widhalm J.R."/>
            <person name="Wisecaver J.H."/>
        </authorList>
    </citation>
    <scope>NUCLEOTIDE SEQUENCE</scope>
    <source>
        <strain evidence="1">ECLA1</strain>
    </source>
</reference>
<sequence>MCQDVPSPLAIHIGNEVREVTDHFTYLGSTTTCSLFLDAELDKQITKAAVIVAQLSKRLSTTNSQHQVAGQGHQFCNASKSKLPQHAFHAHPAMFAIVGSHKTDACKEDMESTDINSNTWELLADNRSGWRYAGGSQESTYGYPDPDYLSNVTRELADREVTEVSMSEDEKKDASSVYERIKRYGCFLDF</sequence>
<name>A0AAE0YG01_9GAST</name>
<dbReference type="EMBL" id="JAWDGP010006344">
    <property type="protein sequence ID" value="KAK3742765.1"/>
    <property type="molecule type" value="Genomic_DNA"/>
</dbReference>
<keyword evidence="2" id="KW-1185">Reference proteome</keyword>
<accession>A0AAE0YG01</accession>
<proteinExistence type="predicted"/>
<evidence type="ECO:0000313" key="1">
    <source>
        <dbReference type="EMBL" id="KAK3742765.1"/>
    </source>
</evidence>
<dbReference type="AlphaFoldDB" id="A0AAE0YG01"/>
<gene>
    <name evidence="1" type="ORF">RRG08_042092</name>
</gene>
<organism evidence="1 2">
    <name type="scientific">Elysia crispata</name>
    <name type="common">lettuce slug</name>
    <dbReference type="NCBI Taxonomy" id="231223"/>
    <lineage>
        <taxon>Eukaryota</taxon>
        <taxon>Metazoa</taxon>
        <taxon>Spiralia</taxon>
        <taxon>Lophotrochozoa</taxon>
        <taxon>Mollusca</taxon>
        <taxon>Gastropoda</taxon>
        <taxon>Heterobranchia</taxon>
        <taxon>Euthyneura</taxon>
        <taxon>Panpulmonata</taxon>
        <taxon>Sacoglossa</taxon>
        <taxon>Placobranchoidea</taxon>
        <taxon>Plakobranchidae</taxon>
        <taxon>Elysia</taxon>
    </lineage>
</organism>
<protein>
    <submittedName>
        <fullName evidence="1">Uncharacterized protein</fullName>
    </submittedName>
</protein>
<evidence type="ECO:0000313" key="2">
    <source>
        <dbReference type="Proteomes" id="UP001283361"/>
    </source>
</evidence>
<dbReference type="Proteomes" id="UP001283361">
    <property type="component" value="Unassembled WGS sequence"/>
</dbReference>
<comment type="caution">
    <text evidence="1">The sequence shown here is derived from an EMBL/GenBank/DDBJ whole genome shotgun (WGS) entry which is preliminary data.</text>
</comment>